<dbReference type="OMA" id="YDNMYDS"/>
<keyword evidence="1" id="KW-0175">Coiled coil</keyword>
<keyword evidence="3" id="KW-0812">Transmembrane</keyword>
<evidence type="ECO:0000313" key="4">
    <source>
        <dbReference type="EMBL" id="SCO93361.1"/>
    </source>
</evidence>
<feature type="region of interest" description="Disordered" evidence="2">
    <location>
        <begin position="92"/>
        <end position="117"/>
    </location>
</feature>
<dbReference type="KEGG" id="pmal:PMUG01_11061400"/>
<accession>A0A1D3SN88</accession>
<keyword evidence="3" id="KW-0472">Membrane</keyword>
<dbReference type="VEuPathDB" id="PlasmoDB:PmUG01_11061400"/>
<dbReference type="AlphaFoldDB" id="A0A1D3SN88"/>
<sequence>MVPTSKFFFFVKIFTYNVLIWTLQYSNESSTLGKSCSSSESQNSSLGIRSSRLLKGETVLDLGTRSNNNQRRNGLNTLISFDKNFESSTDSIFPDENIRNKHKKKSQNGNFASSTDSIFPDENIINKHKKLNQNRNFESSMDSIFPDENIRNKHKKLNQNRNFESSTDSIFTDENIRNKRKKQNQNSKFERNFDVSMYGHNKRDSSGSVAYIDDSNSSYSSLYNKKDYYKEKLHNKNGIKVNRKKAKEDISELEKRKGNQEKCLVTYVMNFISKSDALYETELLKYMTMYNKHGRDGKLSAKKRFFKFFTVSSIVLVNFIFLLVSLISKSTGGIVTFTIFLALSLIYVFYKSLKCRKMCKQLH</sequence>
<organism evidence="4 5">
    <name type="scientific">Plasmodium malariae</name>
    <dbReference type="NCBI Taxonomy" id="5858"/>
    <lineage>
        <taxon>Eukaryota</taxon>
        <taxon>Sar</taxon>
        <taxon>Alveolata</taxon>
        <taxon>Apicomplexa</taxon>
        <taxon>Aconoidasida</taxon>
        <taxon>Haemosporida</taxon>
        <taxon>Plasmodiidae</taxon>
        <taxon>Plasmodium</taxon>
        <taxon>Plasmodium (Plasmodium)</taxon>
    </lineage>
</organism>
<evidence type="ECO:0000256" key="1">
    <source>
        <dbReference type="SAM" id="Coils"/>
    </source>
</evidence>
<dbReference type="RefSeq" id="XP_028862798.1">
    <property type="nucleotide sequence ID" value="XM_029006294.1"/>
</dbReference>
<evidence type="ECO:0000313" key="5">
    <source>
        <dbReference type="Proteomes" id="UP000219813"/>
    </source>
</evidence>
<dbReference type="Proteomes" id="UP000219813">
    <property type="component" value="Chromosome 11"/>
</dbReference>
<feature type="compositionally biased region" description="Polar residues" evidence="2">
    <location>
        <begin position="107"/>
        <end position="117"/>
    </location>
</feature>
<dbReference type="EMBL" id="LT594632">
    <property type="protein sequence ID" value="SCO93361.1"/>
    <property type="molecule type" value="Genomic_DNA"/>
</dbReference>
<reference evidence="4 5" key="1">
    <citation type="submission" date="2016-06" db="EMBL/GenBank/DDBJ databases">
        <authorList>
            <consortium name="Pathogen Informatics"/>
        </authorList>
    </citation>
    <scope>NUCLEOTIDE SEQUENCE [LARGE SCALE GENOMIC DNA]</scope>
</reference>
<proteinExistence type="predicted"/>
<dbReference type="OrthoDB" id="387565at2759"/>
<evidence type="ECO:0000256" key="3">
    <source>
        <dbReference type="SAM" id="Phobius"/>
    </source>
</evidence>
<feature type="transmembrane region" description="Helical" evidence="3">
    <location>
        <begin position="305"/>
        <end position="327"/>
    </location>
</feature>
<feature type="transmembrane region" description="Helical" evidence="3">
    <location>
        <begin position="333"/>
        <end position="350"/>
    </location>
</feature>
<gene>
    <name evidence="4" type="primary">PmUG01_11061400</name>
    <name evidence="4" type="ORF">PMUG01_11061400</name>
</gene>
<evidence type="ECO:0008006" key="6">
    <source>
        <dbReference type="Google" id="ProtNLM"/>
    </source>
</evidence>
<protein>
    <recommendedName>
        <fullName evidence="6">Pv-fam-d protein</fullName>
    </recommendedName>
</protein>
<keyword evidence="3" id="KW-1133">Transmembrane helix</keyword>
<name>A0A1D3SN88_PLAMA</name>
<feature type="coiled-coil region" evidence="1">
    <location>
        <begin position="236"/>
        <end position="263"/>
    </location>
</feature>
<evidence type="ECO:0000256" key="2">
    <source>
        <dbReference type="SAM" id="MobiDB-lite"/>
    </source>
</evidence>
<keyword evidence="5" id="KW-1185">Reference proteome</keyword>
<dbReference type="GeneID" id="39870076"/>